<feature type="compositionally biased region" description="Basic and acidic residues" evidence="1">
    <location>
        <begin position="100"/>
        <end position="109"/>
    </location>
</feature>
<evidence type="ECO:0000313" key="2">
    <source>
        <dbReference type="EMBL" id="KAG9263742.1"/>
    </source>
</evidence>
<dbReference type="AlphaFoldDB" id="A0A8T2L1E7"/>
<accession>A0A8T2L1E7</accession>
<dbReference type="Proteomes" id="UP000752171">
    <property type="component" value="Unassembled WGS sequence"/>
</dbReference>
<name>A0A8T2L1E7_ASTMX</name>
<proteinExistence type="predicted"/>
<protein>
    <submittedName>
        <fullName evidence="2">Uncharacterized protein</fullName>
    </submittedName>
</protein>
<dbReference type="EMBL" id="JAICCE010000019">
    <property type="protein sequence ID" value="KAG9263742.1"/>
    <property type="molecule type" value="Genomic_DNA"/>
</dbReference>
<feature type="region of interest" description="Disordered" evidence="1">
    <location>
        <begin position="83"/>
        <end position="109"/>
    </location>
</feature>
<reference evidence="2 3" key="1">
    <citation type="submission" date="2021-07" db="EMBL/GenBank/DDBJ databases">
        <authorList>
            <person name="Imarazene B."/>
            <person name="Zahm M."/>
            <person name="Klopp C."/>
            <person name="Cabau C."/>
            <person name="Beille S."/>
            <person name="Jouanno E."/>
            <person name="Castinel A."/>
            <person name="Lluch J."/>
            <person name="Gil L."/>
            <person name="Kuchtly C."/>
            <person name="Lopez Roques C."/>
            <person name="Donnadieu C."/>
            <person name="Parrinello H."/>
            <person name="Journot L."/>
            <person name="Du K."/>
            <person name="Schartl M."/>
            <person name="Retaux S."/>
            <person name="Guiguen Y."/>
        </authorList>
    </citation>
    <scope>NUCLEOTIDE SEQUENCE [LARGE SCALE GENOMIC DNA]</scope>
    <source>
        <strain evidence="2">Pach_M1</strain>
        <tissue evidence="2">Testis</tissue>
    </source>
</reference>
<gene>
    <name evidence="2" type="ORF">AMEX_G21877</name>
</gene>
<dbReference type="PANTHER" id="PTHR10773">
    <property type="entry name" value="DNA-DIRECTED RNA POLYMERASES I, II, AND III SUBUNIT RPABC2"/>
    <property type="match status" value="1"/>
</dbReference>
<dbReference type="PANTHER" id="PTHR10773:SF19">
    <property type="match status" value="1"/>
</dbReference>
<evidence type="ECO:0000313" key="3">
    <source>
        <dbReference type="Proteomes" id="UP000752171"/>
    </source>
</evidence>
<organism evidence="2 3">
    <name type="scientific">Astyanax mexicanus</name>
    <name type="common">Blind cave fish</name>
    <name type="synonym">Astyanax fasciatus mexicanus</name>
    <dbReference type="NCBI Taxonomy" id="7994"/>
    <lineage>
        <taxon>Eukaryota</taxon>
        <taxon>Metazoa</taxon>
        <taxon>Chordata</taxon>
        <taxon>Craniata</taxon>
        <taxon>Vertebrata</taxon>
        <taxon>Euteleostomi</taxon>
        <taxon>Actinopterygii</taxon>
        <taxon>Neopterygii</taxon>
        <taxon>Teleostei</taxon>
        <taxon>Ostariophysi</taxon>
        <taxon>Characiformes</taxon>
        <taxon>Characoidei</taxon>
        <taxon>Acestrorhamphidae</taxon>
        <taxon>Acestrorhamphinae</taxon>
        <taxon>Astyanax</taxon>
    </lineage>
</organism>
<sequence>MANGPIGTARYKISHAHWLDNLSIMPAVSTGAELKFQHSAARAVNHPREAKANLSRAMSLSLEELCAMVNVSFEEVKNLHMNGDRRSSGRLQDSPGSAEHLPEDFSPREHLCTPEHLNRCILEAGVGGSVSEEDDTHHAKRKKGPENWKRNIQKRRRMEGKSYSGKQKDVGEVTRAARIMGPGCASDACRKSAKRFCHTFSEEDRQNIFQNFWQRMNWEERRSYVAELVDHTPVARKRSASQDSRRLSTLSYHLILDGEKKRVCKKLFLATLGLGEWSVAHWVQVNELEKNSSETVVGEEALASLQAFLRNLPKLSPHFVQPSSSKVHLEPMFQSMSDLHRVYQRYCEEQLHTTPLSRKVLMDEFNQLNLALYRPEEDACSSEERQIDCWIKEEVCEEKAGEALDREKLILSCMDLQAMILCSELNTSSLYYKTKLAVHNLALYHTANHGSARSVWAEGEGGQTVNKFTSRITDCFQQQEQNDDDE</sequence>
<comment type="caution">
    <text evidence="2">The sequence shown here is derived from an EMBL/GenBank/DDBJ whole genome shotgun (WGS) entry which is preliminary data.</text>
</comment>
<evidence type="ECO:0000256" key="1">
    <source>
        <dbReference type="SAM" id="MobiDB-lite"/>
    </source>
</evidence>
<feature type="region of interest" description="Disordered" evidence="1">
    <location>
        <begin position="128"/>
        <end position="169"/>
    </location>
</feature>